<dbReference type="GO" id="GO:0022857">
    <property type="term" value="F:transmembrane transporter activity"/>
    <property type="evidence" value="ECO:0007669"/>
    <property type="project" value="InterPro"/>
</dbReference>
<sequence length="447" mass="48193">MNQLSNKHEKSLDLYSKRATSIMLIIGITFIAANLRAPLTAVGPLVDQIRGSLHISNTLAGMITTLPLFAFAGFSPFAPRLARKFGTELVLLWSLIFLTFGIILRSLFGGVGLFIGTAILGLSISVGNVLIPSLFKQKFPERIGVMTGIYNVSMGLFGAIASGISVPVAAESGLGWGGALSIWTVLSFLSIIFWIPQITRRRQETSIATRTVGSNIKAKSKDLHEEKNEIESVKGEVINKSNLWKSPLAWQVTVYMGLQSMVLYCMVAWLPTILIQQGMDSGRAGFMLSLYQLASLPIAFVGSVLAGRKSNQRPLVIIASLCVLVGLLGIFFGGTGLTFLWVIMIGSGGALTFCLAIIFFSFRTRNVDEAARLSGMAQSIGYLLAAFGPMLFGFLHDASNNWALPLIILIGLAVLCLFAGLSASRDLYVSTAMDNESISKFATSNKD</sequence>
<feature type="transmembrane region" description="Helical" evidence="6">
    <location>
        <begin position="339"/>
        <end position="360"/>
    </location>
</feature>
<dbReference type="Pfam" id="PF07690">
    <property type="entry name" value="MFS_1"/>
    <property type="match status" value="1"/>
</dbReference>
<evidence type="ECO:0000256" key="6">
    <source>
        <dbReference type="SAM" id="Phobius"/>
    </source>
</evidence>
<feature type="transmembrane region" description="Helical" evidence="6">
    <location>
        <begin position="90"/>
        <end position="108"/>
    </location>
</feature>
<dbReference type="PANTHER" id="PTHR23523:SF2">
    <property type="entry name" value="2-NITROIMIDAZOLE TRANSPORTER"/>
    <property type="match status" value="1"/>
</dbReference>
<keyword evidence="3 6" id="KW-0812">Transmembrane</keyword>
<dbReference type="PROSITE" id="PS50850">
    <property type="entry name" value="MFS"/>
    <property type="match status" value="1"/>
</dbReference>
<name>A0A3M0SQA6_9CLOT</name>
<feature type="transmembrane region" description="Helical" evidence="6">
    <location>
        <begin position="380"/>
        <end position="396"/>
    </location>
</feature>
<dbReference type="InterPro" id="IPR011701">
    <property type="entry name" value="MFS"/>
</dbReference>
<keyword evidence="2" id="KW-0813">Transport</keyword>
<comment type="subcellular location">
    <subcellularLocation>
        <location evidence="1">Cell membrane</location>
        <topology evidence="1">Multi-pass membrane protein</topology>
    </subcellularLocation>
</comment>
<evidence type="ECO:0000313" key="8">
    <source>
        <dbReference type="EMBL" id="RMC99964.1"/>
    </source>
</evidence>
<evidence type="ECO:0000256" key="1">
    <source>
        <dbReference type="ARBA" id="ARBA00004651"/>
    </source>
</evidence>
<keyword evidence="4 6" id="KW-1133">Transmembrane helix</keyword>
<dbReference type="InterPro" id="IPR020846">
    <property type="entry name" value="MFS_dom"/>
</dbReference>
<dbReference type="GO" id="GO:0005886">
    <property type="term" value="C:plasma membrane"/>
    <property type="evidence" value="ECO:0007669"/>
    <property type="project" value="UniProtKB-SubCell"/>
</dbReference>
<feature type="transmembrane region" description="Helical" evidence="6">
    <location>
        <begin position="402"/>
        <end position="423"/>
    </location>
</feature>
<evidence type="ECO:0000256" key="3">
    <source>
        <dbReference type="ARBA" id="ARBA00022692"/>
    </source>
</evidence>
<dbReference type="Proteomes" id="UP000277999">
    <property type="component" value="Unassembled WGS sequence"/>
</dbReference>
<dbReference type="RefSeq" id="WP_013238295.1">
    <property type="nucleotide sequence ID" value="NZ_RFAQ01000034.1"/>
</dbReference>
<proteinExistence type="predicted"/>
<dbReference type="CDD" id="cd17339">
    <property type="entry name" value="MFS_NIMT_CynX_like"/>
    <property type="match status" value="1"/>
</dbReference>
<organism evidence="8 9">
    <name type="scientific">Clostridium autoethanogenum</name>
    <dbReference type="NCBI Taxonomy" id="84023"/>
    <lineage>
        <taxon>Bacteria</taxon>
        <taxon>Bacillati</taxon>
        <taxon>Bacillota</taxon>
        <taxon>Clostridia</taxon>
        <taxon>Eubacteriales</taxon>
        <taxon>Clostridiaceae</taxon>
        <taxon>Clostridium</taxon>
    </lineage>
</organism>
<accession>A0A3M0SQA6</accession>
<comment type="caution">
    <text evidence="8">The sequence shown here is derived from an EMBL/GenBank/DDBJ whole genome shotgun (WGS) entry which is preliminary data.</text>
</comment>
<feature type="transmembrane region" description="Helical" evidence="6">
    <location>
        <begin position="248"/>
        <end position="270"/>
    </location>
</feature>
<dbReference type="EMBL" id="RFAQ01000034">
    <property type="protein sequence ID" value="RMC99964.1"/>
    <property type="molecule type" value="Genomic_DNA"/>
</dbReference>
<feature type="transmembrane region" description="Helical" evidence="6">
    <location>
        <begin position="290"/>
        <end position="307"/>
    </location>
</feature>
<feature type="transmembrane region" description="Helical" evidence="6">
    <location>
        <begin position="176"/>
        <end position="195"/>
    </location>
</feature>
<feature type="transmembrane region" description="Helical" evidence="6">
    <location>
        <begin position="114"/>
        <end position="135"/>
    </location>
</feature>
<feature type="transmembrane region" description="Helical" evidence="6">
    <location>
        <begin position="147"/>
        <end position="170"/>
    </location>
</feature>
<feature type="transmembrane region" description="Helical" evidence="6">
    <location>
        <begin position="21"/>
        <end position="39"/>
    </location>
</feature>
<dbReference type="PANTHER" id="PTHR23523">
    <property type="match status" value="1"/>
</dbReference>
<feature type="transmembrane region" description="Helical" evidence="6">
    <location>
        <begin position="59"/>
        <end position="78"/>
    </location>
</feature>
<protein>
    <submittedName>
        <fullName evidence="8">MFS transporter</fullName>
    </submittedName>
</protein>
<keyword evidence="5 6" id="KW-0472">Membrane</keyword>
<feature type="transmembrane region" description="Helical" evidence="6">
    <location>
        <begin position="314"/>
        <end position="333"/>
    </location>
</feature>
<evidence type="ECO:0000256" key="5">
    <source>
        <dbReference type="ARBA" id="ARBA00023136"/>
    </source>
</evidence>
<feature type="domain" description="Major facilitator superfamily (MFS) profile" evidence="7">
    <location>
        <begin position="22"/>
        <end position="428"/>
    </location>
</feature>
<evidence type="ECO:0000256" key="2">
    <source>
        <dbReference type="ARBA" id="ARBA00022448"/>
    </source>
</evidence>
<reference evidence="8 9" key="1">
    <citation type="submission" date="2018-10" db="EMBL/GenBank/DDBJ databases">
        <title>Genome-centric metagenomics revealed C2 chemical producing, CO utilizing Clostridium with novel acetogenic gene cluster.</title>
        <authorList>
            <person name="Kang H."/>
            <person name="Park B."/>
            <person name="Choi I.G."/>
            <person name="Chang I.S."/>
        </authorList>
    </citation>
    <scope>NUCLEOTIDE SEQUENCE [LARGE SCALE GENOMIC DNA]</scope>
    <source>
        <strain evidence="8 9">H21-9</strain>
    </source>
</reference>
<evidence type="ECO:0000256" key="4">
    <source>
        <dbReference type="ARBA" id="ARBA00022989"/>
    </source>
</evidence>
<dbReference type="InterPro" id="IPR052524">
    <property type="entry name" value="MFS_Cyanate_Porter"/>
</dbReference>
<dbReference type="Gene3D" id="1.20.1250.20">
    <property type="entry name" value="MFS general substrate transporter like domains"/>
    <property type="match status" value="1"/>
</dbReference>
<evidence type="ECO:0000313" key="9">
    <source>
        <dbReference type="Proteomes" id="UP000277999"/>
    </source>
</evidence>
<dbReference type="InterPro" id="IPR036259">
    <property type="entry name" value="MFS_trans_sf"/>
</dbReference>
<dbReference type="AlphaFoldDB" id="A0A3M0SQA6"/>
<dbReference type="SUPFAM" id="SSF103473">
    <property type="entry name" value="MFS general substrate transporter"/>
    <property type="match status" value="1"/>
</dbReference>
<evidence type="ECO:0000259" key="7">
    <source>
        <dbReference type="PROSITE" id="PS50850"/>
    </source>
</evidence>
<gene>
    <name evidence="8" type="ORF">D9O40_11205</name>
</gene>